<dbReference type="SUPFAM" id="SSF50978">
    <property type="entry name" value="WD40 repeat-like"/>
    <property type="match status" value="1"/>
</dbReference>
<comment type="caution">
    <text evidence="3">The sequence shown here is derived from an EMBL/GenBank/DDBJ whole genome shotgun (WGS) entry which is preliminary data.</text>
</comment>
<name>A0A218ZHD3_9HELO</name>
<feature type="region of interest" description="Disordered" evidence="2">
    <location>
        <begin position="1"/>
        <end position="75"/>
    </location>
</feature>
<dbReference type="EMBL" id="MZNU01000022">
    <property type="protein sequence ID" value="OWP06943.1"/>
    <property type="molecule type" value="Genomic_DNA"/>
</dbReference>
<dbReference type="STRING" id="503106.A0A218ZHD3"/>
<dbReference type="PANTHER" id="PTHR43991">
    <property type="entry name" value="WD REPEAT PROTEIN (AFU_ORTHOLOGUE AFUA_8G05640)-RELATED"/>
    <property type="match status" value="1"/>
</dbReference>
<feature type="region of interest" description="Disordered" evidence="2">
    <location>
        <begin position="114"/>
        <end position="231"/>
    </location>
</feature>
<dbReference type="PANTHER" id="PTHR43991:SF12">
    <property type="entry name" value="WD REPEAT PROTEIN (AFU_ORTHOLOGUE AFUA_8G05640)"/>
    <property type="match status" value="1"/>
</dbReference>
<dbReference type="AlphaFoldDB" id="A0A218ZHD3"/>
<gene>
    <name evidence="3" type="ORF">B2J93_7677</name>
</gene>
<dbReference type="Proteomes" id="UP000242519">
    <property type="component" value="Unassembled WGS sequence"/>
</dbReference>
<keyword evidence="1" id="KW-0853">WD repeat</keyword>
<dbReference type="InterPro" id="IPR001680">
    <property type="entry name" value="WD40_rpt"/>
</dbReference>
<proteinExistence type="predicted"/>
<dbReference type="InterPro" id="IPR036322">
    <property type="entry name" value="WD40_repeat_dom_sf"/>
</dbReference>
<evidence type="ECO:0000313" key="4">
    <source>
        <dbReference type="Proteomes" id="UP000242519"/>
    </source>
</evidence>
<feature type="compositionally biased region" description="Polar residues" evidence="2">
    <location>
        <begin position="190"/>
        <end position="211"/>
    </location>
</feature>
<keyword evidence="4" id="KW-1185">Reference proteome</keyword>
<accession>A0A218ZHD3</accession>
<protein>
    <submittedName>
        <fullName evidence="3">Uncharacterized protein</fullName>
    </submittedName>
</protein>
<reference evidence="3 4" key="1">
    <citation type="submission" date="2017-04" db="EMBL/GenBank/DDBJ databases">
        <title>Draft genome sequence of Marssonina coronaria NL1: causal agent of apple blotch.</title>
        <authorList>
            <person name="Cheng Q."/>
        </authorList>
    </citation>
    <scope>NUCLEOTIDE SEQUENCE [LARGE SCALE GENOMIC DNA]</scope>
    <source>
        <strain evidence="3 4">NL1</strain>
    </source>
</reference>
<sequence length="789" mass="86077">MSGQNPFAPRHDASTEAGEMYSSSAACAVVPTSDSTPATLGTAAGMTLDRPEERSEPEEKLPPSGSDEDLDMSDGGAALTMTLSHAEALNHEMDMLDAEVMGHENLLGLAEHPSYHSVSQSGPDQGADDDSPDEWAVTGENLPTEEVPAGATSASTTMSQVSQQQQLQHWQEGQAHAGTAQAVGELSGGDMQQHSTSSSPLPFPPNMQNGSVPGASADAHSNPGPVSQSTHDGSALPLVAGGWETPTSVLPPPASAQAQPAFHNPLMDEFFDGEGADNAEVQDQFNLTLAEFLEAWGRSASRPGLEDTRRRSRGPSLASLSVHREQMLRPIERDDLQGDKCDIQRINWVDLGVTRVEARQQRRAMYNNYTNLRVERQLHPRLNGSELDDDQNFFRFRRMDFNHYINLAHFQLRNLIACASRDHVFYAGRAQVLHWNPSGGRTEPDVALDLTDPTVQPAHFFQGGQTGIQVSSLAVGHNILVAGGFAGEYALVNLKAQKDSRHTEGIVTQNLNSITNHVEVHSARRSHLPLATFASNDNFLRILDISTNAFIAEHQYEHAINCTAVSPDQRLRVLVGDTRQVMICNAETGETLQSLDGHRDFGFSCDWADDGWTVATGNQDMQVKIWDARRWTNSQGTGLPLATIAADMAGVRKLKFSPLGSGKRLLVAAEPADIISVIDGESFSSKQTLSFFGEIGGVDFTNDGQDLLVANCDATRGGLIQYERCGLASHGLYELEEHDPKRKNRQRRRGEGLDWKRSDDEVVRHSKAKGTEEQRHRKVARLGIAMGHF</sequence>
<feature type="repeat" description="WD" evidence="1">
    <location>
        <begin position="595"/>
        <end position="627"/>
    </location>
</feature>
<dbReference type="InterPro" id="IPR015943">
    <property type="entry name" value="WD40/YVTN_repeat-like_dom_sf"/>
</dbReference>
<feature type="compositionally biased region" description="Basic and acidic residues" evidence="2">
    <location>
        <begin position="49"/>
        <end position="61"/>
    </location>
</feature>
<dbReference type="SMART" id="SM00320">
    <property type="entry name" value="WD40"/>
    <property type="match status" value="3"/>
</dbReference>
<evidence type="ECO:0000313" key="3">
    <source>
        <dbReference type="EMBL" id="OWP06943.1"/>
    </source>
</evidence>
<dbReference type="PROSITE" id="PS50082">
    <property type="entry name" value="WD_REPEATS_2"/>
    <property type="match status" value="1"/>
</dbReference>
<evidence type="ECO:0000256" key="2">
    <source>
        <dbReference type="SAM" id="MobiDB-lite"/>
    </source>
</evidence>
<dbReference type="Gene3D" id="2.130.10.10">
    <property type="entry name" value="YVTN repeat-like/Quinoprotein amine dehydrogenase"/>
    <property type="match status" value="1"/>
</dbReference>
<feature type="compositionally biased region" description="Low complexity" evidence="2">
    <location>
        <begin position="152"/>
        <end position="174"/>
    </location>
</feature>
<evidence type="ECO:0000256" key="1">
    <source>
        <dbReference type="PROSITE-ProRule" id="PRU00221"/>
    </source>
</evidence>
<dbReference type="InParanoid" id="A0A218ZHD3"/>
<organism evidence="3 4">
    <name type="scientific">Diplocarpon coronariae</name>
    <dbReference type="NCBI Taxonomy" id="2795749"/>
    <lineage>
        <taxon>Eukaryota</taxon>
        <taxon>Fungi</taxon>
        <taxon>Dikarya</taxon>
        <taxon>Ascomycota</taxon>
        <taxon>Pezizomycotina</taxon>
        <taxon>Leotiomycetes</taxon>
        <taxon>Helotiales</taxon>
        <taxon>Drepanopezizaceae</taxon>
        <taxon>Diplocarpon</taxon>
    </lineage>
</organism>
<dbReference type="OrthoDB" id="20669at2759"/>
<dbReference type="PROSITE" id="PS50294">
    <property type="entry name" value="WD_REPEATS_REGION"/>
    <property type="match status" value="1"/>
</dbReference>